<dbReference type="PANTHER" id="PTHR28096:SF1">
    <property type="entry name" value="PROTEIN FAF1"/>
    <property type="match status" value="1"/>
</dbReference>
<feature type="compositionally biased region" description="Basic residues" evidence="1">
    <location>
        <begin position="291"/>
        <end position="300"/>
    </location>
</feature>
<dbReference type="Pfam" id="PF15375">
    <property type="entry name" value="FSAF1"/>
    <property type="match status" value="1"/>
</dbReference>
<feature type="region of interest" description="Disordered" evidence="1">
    <location>
        <begin position="1"/>
        <end position="41"/>
    </location>
</feature>
<dbReference type="InterPro" id="IPR027973">
    <property type="entry name" value="FSAF1-like"/>
</dbReference>
<evidence type="ECO:0000313" key="3">
    <source>
        <dbReference type="Proteomes" id="UP000663193"/>
    </source>
</evidence>
<feature type="region of interest" description="Disordered" evidence="1">
    <location>
        <begin position="59"/>
        <end position="148"/>
    </location>
</feature>
<dbReference type="OMA" id="FEAQFKP"/>
<sequence length="300" mass="32652">MAPALGKRKRISRKELEQPSRSPSPSPSSDSNESGEEDVQAIFRRAFEAKFKPLAVETKEAKIETPKEIAEEEADGEEDAEWAGISEGDDDVQIIDYTNTQLGRDDTSKAEMKAFMSSKPPTSTAAPKKSLTVKKSPDEADLAESNNLRNDLDLQKLLRESHLLSTSSSGTSTPTLSATGIARHKSTDLHLQSLGAKRSVFSQKKMPMAQRKHMIQKARLTDEKRRAEAKEAGIILERPTMNKIPGKRDETRKRDKAVGLPSVGKFRGGTLSLSKKDVRSITGGGGGGAKGKGKGKKAKR</sequence>
<protein>
    <recommendedName>
        <fullName evidence="4">Protein FAF1</fullName>
    </recommendedName>
</protein>
<dbReference type="Proteomes" id="UP000663193">
    <property type="component" value="Chromosome 11"/>
</dbReference>
<dbReference type="VEuPathDB" id="FungiDB:JI435_164430"/>
<dbReference type="KEGG" id="pno:SNOG_16443"/>
<dbReference type="EMBL" id="CP069033">
    <property type="protein sequence ID" value="QRD00979.1"/>
    <property type="molecule type" value="Genomic_DNA"/>
</dbReference>
<evidence type="ECO:0000313" key="2">
    <source>
        <dbReference type="EMBL" id="QRD00979.1"/>
    </source>
</evidence>
<feature type="compositionally biased region" description="Basic and acidic residues" evidence="1">
    <location>
        <begin position="246"/>
        <end position="257"/>
    </location>
</feature>
<keyword evidence="3" id="KW-1185">Reference proteome</keyword>
<accession>A0A7U2I425</accession>
<dbReference type="InterPro" id="IPR053030">
    <property type="entry name" value="Ribosomal_biogenesis_FAF1-like"/>
</dbReference>
<dbReference type="RefSeq" id="XP_001806559.1">
    <property type="nucleotide sequence ID" value="XM_001806507.1"/>
</dbReference>
<dbReference type="AlphaFoldDB" id="A0A7U2I425"/>
<feature type="compositionally biased region" description="Low complexity" evidence="1">
    <location>
        <begin position="19"/>
        <end position="32"/>
    </location>
</feature>
<feature type="region of interest" description="Disordered" evidence="1">
    <location>
        <begin position="241"/>
        <end position="300"/>
    </location>
</feature>
<evidence type="ECO:0008006" key="4">
    <source>
        <dbReference type="Google" id="ProtNLM"/>
    </source>
</evidence>
<feature type="compositionally biased region" description="Basic and acidic residues" evidence="1">
    <location>
        <begin position="59"/>
        <end position="69"/>
    </location>
</feature>
<dbReference type="PANTHER" id="PTHR28096">
    <property type="entry name" value="PROTEIN FAF1"/>
    <property type="match status" value="1"/>
</dbReference>
<proteinExistence type="predicted"/>
<gene>
    <name evidence="2" type="ORF">JI435_164430</name>
</gene>
<organism evidence="2 3">
    <name type="scientific">Phaeosphaeria nodorum (strain SN15 / ATCC MYA-4574 / FGSC 10173)</name>
    <name type="common">Glume blotch fungus</name>
    <name type="synonym">Parastagonospora nodorum</name>
    <dbReference type="NCBI Taxonomy" id="321614"/>
    <lineage>
        <taxon>Eukaryota</taxon>
        <taxon>Fungi</taxon>
        <taxon>Dikarya</taxon>
        <taxon>Ascomycota</taxon>
        <taxon>Pezizomycotina</taxon>
        <taxon>Dothideomycetes</taxon>
        <taxon>Pleosporomycetidae</taxon>
        <taxon>Pleosporales</taxon>
        <taxon>Pleosporineae</taxon>
        <taxon>Phaeosphaeriaceae</taxon>
        <taxon>Parastagonospora</taxon>
    </lineage>
</organism>
<evidence type="ECO:0000256" key="1">
    <source>
        <dbReference type="SAM" id="MobiDB-lite"/>
    </source>
</evidence>
<feature type="compositionally biased region" description="Acidic residues" evidence="1">
    <location>
        <begin position="70"/>
        <end position="93"/>
    </location>
</feature>
<name>A0A7U2I425_PHANO</name>
<feature type="compositionally biased region" description="Basic residues" evidence="1">
    <location>
        <begin position="1"/>
        <end position="12"/>
    </location>
</feature>
<reference evidence="3" key="1">
    <citation type="journal article" date="2021" name="BMC Genomics">
        <title>Chromosome-level genome assembly and manually-curated proteome of model necrotroph Parastagonospora nodorum Sn15 reveals a genome-wide trove of candidate effector homologs, and redundancy of virulence-related functions within an accessory chromosome.</title>
        <authorList>
            <person name="Bertazzoni S."/>
            <person name="Jones D.A.B."/>
            <person name="Phan H.T."/>
            <person name="Tan K.-C."/>
            <person name="Hane J.K."/>
        </authorList>
    </citation>
    <scope>NUCLEOTIDE SEQUENCE [LARGE SCALE GENOMIC DNA]</scope>
    <source>
        <strain evidence="3">SN15 / ATCC MYA-4574 / FGSC 10173)</strain>
    </source>
</reference>
<dbReference type="OrthoDB" id="5556956at2759"/>
<feature type="compositionally biased region" description="Basic and acidic residues" evidence="1">
    <location>
        <begin position="103"/>
        <end position="112"/>
    </location>
</feature>